<dbReference type="SUPFAM" id="SSF49313">
    <property type="entry name" value="Cadherin-like"/>
    <property type="match status" value="1"/>
</dbReference>
<dbReference type="Proteomes" id="UP000009168">
    <property type="component" value="Unassembled WGS sequence"/>
</dbReference>
<dbReference type="Pfam" id="PF08309">
    <property type="entry name" value="LVIVD"/>
    <property type="match status" value="2"/>
</dbReference>
<accession>X1W3N7</accession>
<keyword evidence="1" id="KW-0732">Signal</keyword>
<gene>
    <name evidence="2" type="ORF">TTHERM_00299710</name>
</gene>
<evidence type="ECO:0000313" key="2">
    <source>
        <dbReference type="EMBL" id="EAS04253.3"/>
    </source>
</evidence>
<dbReference type="GO" id="GO:0005509">
    <property type="term" value="F:calcium ion binding"/>
    <property type="evidence" value="ECO:0007669"/>
    <property type="project" value="InterPro"/>
</dbReference>
<dbReference type="InterPro" id="IPR013783">
    <property type="entry name" value="Ig-like_fold"/>
</dbReference>
<name>X1W3N7_TETTS</name>
<dbReference type="InterPro" id="IPR015919">
    <property type="entry name" value="Cadherin-like_sf"/>
</dbReference>
<dbReference type="Gene3D" id="2.60.40.10">
    <property type="entry name" value="Immunoglobulins"/>
    <property type="match status" value="1"/>
</dbReference>
<organism evidence="2 3">
    <name type="scientific">Tetrahymena thermophila (strain SB210)</name>
    <dbReference type="NCBI Taxonomy" id="312017"/>
    <lineage>
        <taxon>Eukaryota</taxon>
        <taxon>Sar</taxon>
        <taxon>Alveolata</taxon>
        <taxon>Ciliophora</taxon>
        <taxon>Intramacronucleata</taxon>
        <taxon>Oligohymenophorea</taxon>
        <taxon>Hymenostomatida</taxon>
        <taxon>Tetrahymenina</taxon>
        <taxon>Tetrahymenidae</taxon>
        <taxon>Tetrahymena</taxon>
    </lineage>
</organism>
<evidence type="ECO:0000313" key="3">
    <source>
        <dbReference type="Proteomes" id="UP000009168"/>
    </source>
</evidence>
<dbReference type="GeneID" id="24442753"/>
<dbReference type="SUPFAM" id="SSF50969">
    <property type="entry name" value="YVTN repeat-like/Quinoprotein amine dehydrogenase"/>
    <property type="match status" value="3"/>
</dbReference>
<proteinExistence type="predicted"/>
<reference evidence="3" key="1">
    <citation type="journal article" date="2006" name="PLoS Biol.">
        <title>Macronuclear genome sequence of the ciliate Tetrahymena thermophila, a model eukaryote.</title>
        <authorList>
            <person name="Eisen J.A."/>
            <person name="Coyne R.S."/>
            <person name="Wu M."/>
            <person name="Wu D."/>
            <person name="Thiagarajan M."/>
            <person name="Wortman J.R."/>
            <person name="Badger J.H."/>
            <person name="Ren Q."/>
            <person name="Amedeo P."/>
            <person name="Jones K.M."/>
            <person name="Tallon L.J."/>
            <person name="Delcher A.L."/>
            <person name="Salzberg S.L."/>
            <person name="Silva J.C."/>
            <person name="Haas B.J."/>
            <person name="Majoros W.H."/>
            <person name="Farzad M."/>
            <person name="Carlton J.M."/>
            <person name="Smith R.K. Jr."/>
            <person name="Garg J."/>
            <person name="Pearlman R.E."/>
            <person name="Karrer K.M."/>
            <person name="Sun L."/>
            <person name="Manning G."/>
            <person name="Elde N.C."/>
            <person name="Turkewitz A.P."/>
            <person name="Asai D.J."/>
            <person name="Wilkes D.E."/>
            <person name="Wang Y."/>
            <person name="Cai H."/>
            <person name="Collins K."/>
            <person name="Stewart B.A."/>
            <person name="Lee S.R."/>
            <person name="Wilamowska K."/>
            <person name="Weinberg Z."/>
            <person name="Ruzzo W.L."/>
            <person name="Wloga D."/>
            <person name="Gaertig J."/>
            <person name="Frankel J."/>
            <person name="Tsao C.-C."/>
            <person name="Gorovsky M.A."/>
            <person name="Keeling P.J."/>
            <person name="Waller R.F."/>
            <person name="Patron N.J."/>
            <person name="Cherry J.M."/>
            <person name="Stover N.A."/>
            <person name="Krieger C.J."/>
            <person name="del Toro C."/>
            <person name="Ryder H.F."/>
            <person name="Williamson S.C."/>
            <person name="Barbeau R.A."/>
            <person name="Hamilton E.P."/>
            <person name="Orias E."/>
        </authorList>
    </citation>
    <scope>NUCLEOTIDE SEQUENCE [LARGE SCALE GENOMIC DNA]</scope>
    <source>
        <strain evidence="3">SB210</strain>
    </source>
</reference>
<evidence type="ECO:0000256" key="1">
    <source>
        <dbReference type="SAM" id="SignalP"/>
    </source>
</evidence>
<dbReference type="RefSeq" id="XP_001024498.3">
    <property type="nucleotide sequence ID" value="XM_001024498.3"/>
</dbReference>
<sequence length="1706" mass="197020">MLFKLHIFLIVLAIQISKLISRELIFNPQPISSIRVSDIDNFTSFYQDITEDNKWAFLTRIEGGFCVISLEDIQQPTLVSIVKAKGAYEVKVKKNYLFLSDLEEGLVIFDITDPPNPKKIYTLTTPMTAQSITVTDDMKTLFLIASGIVYCYDISNVYNPIFLSKAGVYAPNSNKVKLDRNQQLLALANHISGLQIIDIRDRNNIKLRATQFTGSSAWDSYFTHDISTIYVADAYFGLLAASISGILDIPKEKDDLFSLNFKSVFQSPQLTMSIVMTQMGDYLVLGFRSIGLKLFQIINQDYYSLYYIQDIDGSYLCNKLILSSDEKYAFASNGHSLVIYQSDQPQINKDFPNLFNTFQSSLISKFQDPWAWEIFCFNDNKHVAVAGGSSSFIFSIENAYNPVLLSTIPSIQGAAYDGLTLINNNEPQNLLYLGLSELGFYIYDISNLSAPNKKNHIIPSNVMNDSDGVQLNHDNSLLMISNGSIGVSVYDVKTDKWNPILIAEFVNKGQYMCTFEKCAITQLNDYLFCACREEGVVIFNFQNKTLLPMSIIKRVGSEYPILSADEIHLFVAVGFQGLIIANVQDKLNPKIVSTLPVDGWAQTIHFIPIFGEKYIIASQLEKGQLTIIDVEDYANPYIFSILNFQNESSSSFCITPDNKSIFIIGNAGMRFMPLQNDIKIHTQISKLSTSSSGKVYYEILDKGQKLQVGQTVQMVFVPLELRRKIKFTQVYYYRNYEKNSLPYWMTFLSNQQMIQMTVDKQGAFNTFSNEKKGENIIILEVMKEIFDYDFVNDLINQNMASAIYFALQNQGIISTYNYLDSNFDPNKFTYLDFYTSKIPLNASTDNQIQAYIKQVLAFSKIDYPIRFYIESSLEFNYKSYLQDQKPLLQTPSYQIIAYFNIKSQGKFIRKTFEGVLSSFSDDLTSVKIEGPSTKVNEIVSNSLQIANFTNKFQDILITGRISDSSNYDLEFSETYDVFQSFIKLNNPVTLNQNLQLQQQFNKFYDKSDVSVEAKFQFTFDQNTFQDADGQQLTFKAYIVTDSSLEPVEIAQGSSQWIEFNPQSLTFSGMKTISSFLTAERIKITASDGFTEVSDQFTIYFNQLPFMFTVQLLFQIFGPLIGIFSIWRYRSSIYLILMESSYMYSNETAIAGELYRKQIVIFDNVQDNANKLWTLYKKENQKFLNEIKQMYLKEKSINISEIMKKMFQTFEKNQKKFSSLDPREFDFDESRLLRVIKGKLIRILLNDDKETKQVLKYLRKQGTKYFSKNDWYKRYVSIQPTFQASKQRMLNKNQSKLSSSQIDNHTDKINNQIQNDDIERNNLINEQEVNLETYHNVYKLRNNDKSDEIQEYKNLNPFPVFQVQEHAICQDADTIQKTQFDIYLLKEYLIIEASGIDQRTFSLNPSKGESLILQSHQISNISAFKKDSGCCMGFRRLLKDDYRPIGLSINNPLPKWLNCEIIDGVIHIWGIPKAKDEPEILIRIVNELQFTVFSFLIIIKDKEGGELRDKIYVKSKDQQNKKLKNQIDTDSYIKTKNNLVQGNKQMKDEKYKTKIYQETNSETNSHQNIFQNTLKSNQNLYIKQIPIQDIQQIFSVYSASRREIKEEKNDSNEQIRQIINQKDISVKELNHSRETIPDENQSRLQIGTQHTQNWQQQNQQILESKENLHQYKTYINQVQSTEDKIQIMSQKKDLSRKNKNQALDQNC</sequence>
<protein>
    <submittedName>
        <fullName evidence="2">MFS transporter</fullName>
    </submittedName>
</protein>
<dbReference type="OrthoDB" id="327717at2759"/>
<keyword evidence="3" id="KW-1185">Reference proteome</keyword>
<dbReference type="InterPro" id="IPR013211">
    <property type="entry name" value="LVIVD"/>
</dbReference>
<dbReference type="InParanoid" id="X1W3N7"/>
<dbReference type="EMBL" id="GG662449">
    <property type="protein sequence ID" value="EAS04253.3"/>
    <property type="molecule type" value="Genomic_DNA"/>
</dbReference>
<dbReference type="KEGG" id="tet:TTHERM_00299710"/>
<feature type="chain" id="PRO_5004948537" evidence="1">
    <location>
        <begin position="22"/>
        <end position="1706"/>
    </location>
</feature>
<feature type="signal peptide" evidence="1">
    <location>
        <begin position="1"/>
        <end position="21"/>
    </location>
</feature>
<dbReference type="GO" id="GO:0016020">
    <property type="term" value="C:membrane"/>
    <property type="evidence" value="ECO:0007669"/>
    <property type="project" value="InterPro"/>
</dbReference>
<dbReference type="InterPro" id="IPR011044">
    <property type="entry name" value="Quino_amine_DH_bsu"/>
</dbReference>